<dbReference type="Gene3D" id="3.40.190.10">
    <property type="entry name" value="Periplasmic binding protein-like II"/>
    <property type="match status" value="1"/>
</dbReference>
<keyword evidence="1" id="KW-0812">Transmembrane</keyword>
<evidence type="ECO:0000313" key="2">
    <source>
        <dbReference type="EMBL" id="KYF38160.1"/>
    </source>
</evidence>
<accession>A0A150NY08</accession>
<evidence type="ECO:0000256" key="1">
    <source>
        <dbReference type="SAM" id="Phobius"/>
    </source>
</evidence>
<gene>
    <name evidence="2" type="ORF">SMIM3I_00479</name>
</gene>
<proteinExistence type="predicted"/>
<dbReference type="PATRIC" id="fig|28037.235.peg.203"/>
<reference evidence="2 3" key="1">
    <citation type="submission" date="2016-01" db="EMBL/GenBank/DDBJ databases">
        <title>Highly variable Streptococcus oralis 1 are common among viridans streptococci isolated from primates.</title>
        <authorList>
            <person name="Denapaite D."/>
            <person name="Rieger M."/>
            <person name="Koendgen S."/>
            <person name="Brueckner R."/>
            <person name="Ochigava I."/>
            <person name="Kappeler P."/>
            <person name="Maetz-Rensing K."/>
            <person name="Leendertz F."/>
        </authorList>
    </citation>
    <scope>NUCLEOTIDE SEQUENCE [LARGE SCALE GENOMIC DNA]</scope>
    <source>
        <strain evidence="2 3">M3-1</strain>
    </source>
</reference>
<keyword evidence="1" id="KW-0472">Membrane</keyword>
<dbReference type="Proteomes" id="UP000075442">
    <property type="component" value="Unassembled WGS sequence"/>
</dbReference>
<organism evidence="2 3">
    <name type="scientific">Streptococcus mitis</name>
    <dbReference type="NCBI Taxonomy" id="28037"/>
    <lineage>
        <taxon>Bacteria</taxon>
        <taxon>Bacillati</taxon>
        <taxon>Bacillota</taxon>
        <taxon>Bacilli</taxon>
        <taxon>Lactobacillales</taxon>
        <taxon>Streptococcaceae</taxon>
        <taxon>Streptococcus</taxon>
        <taxon>Streptococcus mitis group</taxon>
    </lineage>
</organism>
<protein>
    <submittedName>
        <fullName evidence="2">L-proline glycine betaine binding ABC transporter protein ProX / Osmotic adaptation</fullName>
    </submittedName>
</protein>
<evidence type="ECO:0000313" key="3">
    <source>
        <dbReference type="Proteomes" id="UP000075442"/>
    </source>
</evidence>
<sequence>MIGALSSAVLAIAFNFLLKVMEKAKLRTIFSGFALVTILLGLSYSPALLVQKEKENLVIAGKLGPEPEILANMYKLLIEENTSMTATVKPNFGKTSFLYEALKKRRY</sequence>
<feature type="transmembrane region" description="Helical" evidence="1">
    <location>
        <begin position="29"/>
        <end position="50"/>
    </location>
</feature>
<name>A0A150NY08_STRMT</name>
<dbReference type="EMBL" id="LROU01000008">
    <property type="protein sequence ID" value="KYF38160.1"/>
    <property type="molecule type" value="Genomic_DNA"/>
</dbReference>
<keyword evidence="1" id="KW-1133">Transmembrane helix</keyword>
<comment type="caution">
    <text evidence="2">The sequence shown here is derived from an EMBL/GenBank/DDBJ whole genome shotgun (WGS) entry which is preliminary data.</text>
</comment>
<dbReference type="AlphaFoldDB" id="A0A150NY08"/>